<dbReference type="EMBL" id="CAJRAF010000004">
    <property type="protein sequence ID" value="CAG5015960.1"/>
    <property type="molecule type" value="Genomic_DNA"/>
</dbReference>
<evidence type="ECO:0000256" key="2">
    <source>
        <dbReference type="ARBA" id="ARBA00007613"/>
    </source>
</evidence>
<evidence type="ECO:0000256" key="5">
    <source>
        <dbReference type="ARBA" id="ARBA00022692"/>
    </source>
</evidence>
<dbReference type="Pfam" id="PF02321">
    <property type="entry name" value="OEP"/>
    <property type="match status" value="2"/>
</dbReference>
<dbReference type="GO" id="GO:0015288">
    <property type="term" value="F:porin activity"/>
    <property type="evidence" value="ECO:0007669"/>
    <property type="project" value="TreeGrafter"/>
</dbReference>
<dbReference type="GO" id="GO:0009279">
    <property type="term" value="C:cell outer membrane"/>
    <property type="evidence" value="ECO:0007669"/>
    <property type="project" value="UniProtKB-SubCell"/>
</dbReference>
<comment type="subcellular location">
    <subcellularLocation>
        <location evidence="1">Cell outer membrane</location>
    </subcellularLocation>
</comment>
<keyword evidence="5" id="KW-0812">Transmembrane</keyword>
<reference evidence="8" key="1">
    <citation type="submission" date="2021-04" db="EMBL/GenBank/DDBJ databases">
        <authorList>
            <person name="Rodrigo-Torres L."/>
            <person name="Arahal R. D."/>
            <person name="Lucena T."/>
        </authorList>
    </citation>
    <scope>NUCLEOTIDE SEQUENCE</scope>
    <source>
        <strain evidence="8">CECT 9275</strain>
    </source>
</reference>
<dbReference type="GO" id="GO:0015562">
    <property type="term" value="F:efflux transmembrane transporter activity"/>
    <property type="evidence" value="ECO:0007669"/>
    <property type="project" value="InterPro"/>
</dbReference>
<keyword evidence="3" id="KW-0813">Transport</keyword>
<evidence type="ECO:0000256" key="1">
    <source>
        <dbReference type="ARBA" id="ARBA00004442"/>
    </source>
</evidence>
<dbReference type="Proteomes" id="UP000680038">
    <property type="component" value="Unassembled WGS sequence"/>
</dbReference>
<organism evidence="8 9">
    <name type="scientific">Dyadobacter helix</name>
    <dbReference type="NCBI Taxonomy" id="2822344"/>
    <lineage>
        <taxon>Bacteria</taxon>
        <taxon>Pseudomonadati</taxon>
        <taxon>Bacteroidota</taxon>
        <taxon>Cytophagia</taxon>
        <taxon>Cytophagales</taxon>
        <taxon>Spirosomataceae</taxon>
        <taxon>Dyadobacter</taxon>
    </lineage>
</organism>
<dbReference type="PANTHER" id="PTHR30026">
    <property type="entry name" value="OUTER MEMBRANE PROTEIN TOLC"/>
    <property type="match status" value="1"/>
</dbReference>
<keyword evidence="9" id="KW-1185">Reference proteome</keyword>
<evidence type="ECO:0000256" key="7">
    <source>
        <dbReference type="ARBA" id="ARBA00023237"/>
    </source>
</evidence>
<evidence type="ECO:0000256" key="3">
    <source>
        <dbReference type="ARBA" id="ARBA00022448"/>
    </source>
</evidence>
<protein>
    <recommendedName>
        <fullName evidence="10">Outer membrane protein TolC</fullName>
    </recommendedName>
</protein>
<dbReference type="Gene3D" id="1.20.1600.10">
    <property type="entry name" value="Outer membrane efflux proteins (OEP)"/>
    <property type="match status" value="1"/>
</dbReference>
<keyword evidence="7" id="KW-0998">Cell outer membrane</keyword>
<dbReference type="RefSeq" id="WP_215241839.1">
    <property type="nucleotide sequence ID" value="NZ_CAJRAF010000004.1"/>
</dbReference>
<dbReference type="SUPFAM" id="SSF56954">
    <property type="entry name" value="Outer membrane efflux proteins (OEP)"/>
    <property type="match status" value="1"/>
</dbReference>
<evidence type="ECO:0000256" key="4">
    <source>
        <dbReference type="ARBA" id="ARBA00022452"/>
    </source>
</evidence>
<dbReference type="InterPro" id="IPR051906">
    <property type="entry name" value="TolC-like"/>
</dbReference>
<evidence type="ECO:0000313" key="9">
    <source>
        <dbReference type="Proteomes" id="UP000680038"/>
    </source>
</evidence>
<evidence type="ECO:0000313" key="8">
    <source>
        <dbReference type="EMBL" id="CAG5015960.1"/>
    </source>
</evidence>
<keyword evidence="6" id="KW-0472">Membrane</keyword>
<dbReference type="PANTHER" id="PTHR30026:SF20">
    <property type="entry name" value="OUTER MEMBRANE PROTEIN TOLC"/>
    <property type="match status" value="1"/>
</dbReference>
<evidence type="ECO:0000256" key="6">
    <source>
        <dbReference type="ARBA" id="ARBA00023136"/>
    </source>
</evidence>
<proteinExistence type="inferred from homology"/>
<dbReference type="PROSITE" id="PS51257">
    <property type="entry name" value="PROKAR_LIPOPROTEIN"/>
    <property type="match status" value="1"/>
</dbReference>
<comment type="caution">
    <text evidence="8">The sequence shown here is derived from an EMBL/GenBank/DDBJ whole genome shotgun (WGS) entry which is preliminary data.</text>
</comment>
<dbReference type="AlphaFoldDB" id="A0A916NDW9"/>
<sequence length="439" mass="49880">MMNIKPILTLFLIFSCYYHSRAQIRFGSLEEVFSYADQNAVSIQNARDQQRVAASKNAAAKGALLPAVNASAGFNDNITLQPTLVPANLFNPAAPAGTFNEYTFGRQYLYSTGIQVSWEVLNFQKWFDVKTSRAAQKLSEANTRNARFQVYNQLAQTYYSILLTEKYISIARDNVAASDSIFRIAKDKYEAGIFTQENLNRSKIQHIQAMQQESSLTSSLAQLYNQLQSQLNTSEPVSLLGGLSAPQPFGGVEAGENLTHPQVQVQQAQLQLNERQLVQSKAVLYPSLSIGYQFNRNWASDKMFDLSAASNLPQQFWGVKLSIPVFNGMSAREKITQAQIQLHQQQRLLDNEVRVTREEDENLEIQYFQSLADLKQQEDILRLQRSSDAYTSDRYKSGIIGLDERLDKFQDLLLVQNQYMQNLSNHCISGYRRYLRTKL</sequence>
<name>A0A916NDW9_9BACT</name>
<keyword evidence="4" id="KW-1134">Transmembrane beta strand</keyword>
<comment type="similarity">
    <text evidence="2">Belongs to the outer membrane factor (OMF) (TC 1.B.17) family.</text>
</comment>
<accession>A0A916NDW9</accession>
<evidence type="ECO:0008006" key="10">
    <source>
        <dbReference type="Google" id="ProtNLM"/>
    </source>
</evidence>
<dbReference type="InterPro" id="IPR003423">
    <property type="entry name" value="OMP_efflux"/>
</dbReference>
<gene>
    <name evidence="8" type="ORF">DYBT9275_05450</name>
</gene>
<dbReference type="GO" id="GO:1990281">
    <property type="term" value="C:efflux pump complex"/>
    <property type="evidence" value="ECO:0007669"/>
    <property type="project" value="TreeGrafter"/>
</dbReference>